<dbReference type="RefSeq" id="WP_091604587.1">
    <property type="nucleotide sequence ID" value="NZ_LT629754.1"/>
</dbReference>
<evidence type="ECO:0000259" key="9">
    <source>
        <dbReference type="PROSITE" id="PS52040"/>
    </source>
</evidence>
<organism evidence="10 11">
    <name type="scientific">Maribacter dokdonensis</name>
    <dbReference type="NCBI Taxonomy" id="320912"/>
    <lineage>
        <taxon>Bacteria</taxon>
        <taxon>Pseudomonadati</taxon>
        <taxon>Bacteroidota</taxon>
        <taxon>Flavobacteriia</taxon>
        <taxon>Flavobacteriales</taxon>
        <taxon>Flavobacteriaceae</taxon>
        <taxon>Maribacter</taxon>
    </lineage>
</organism>
<dbReference type="Pfam" id="PF00521">
    <property type="entry name" value="DNA_topoisoIV"/>
    <property type="match status" value="1"/>
</dbReference>
<dbReference type="PROSITE" id="PS52040">
    <property type="entry name" value="TOPO_IIA"/>
    <property type="match status" value="1"/>
</dbReference>
<dbReference type="NCBIfam" id="NF009397">
    <property type="entry name" value="PRK12758.1"/>
    <property type="match status" value="1"/>
</dbReference>
<dbReference type="GeneID" id="90594424"/>
<dbReference type="EMBL" id="LT629754">
    <property type="protein sequence ID" value="SDS53410.1"/>
    <property type="molecule type" value="Genomic_DNA"/>
</dbReference>
<dbReference type="InterPro" id="IPR013760">
    <property type="entry name" value="Topo_IIA-like_dom_sf"/>
</dbReference>
<dbReference type="Proteomes" id="UP000199574">
    <property type="component" value="Chromosome I"/>
</dbReference>
<name>A0ABY0UE90_9FLAO</name>
<dbReference type="Gene3D" id="3.90.199.10">
    <property type="entry name" value="Topoisomerase II, domain 5"/>
    <property type="match status" value="1"/>
</dbReference>
<comment type="catalytic activity">
    <reaction evidence="1 6">
        <text>ATP-dependent breakage, passage and rejoining of double-stranded DNA.</text>
        <dbReference type="EC" id="5.6.2.2"/>
    </reaction>
</comment>
<feature type="region of interest" description="Disordered" evidence="8">
    <location>
        <begin position="849"/>
        <end position="886"/>
    </location>
</feature>
<feature type="compositionally biased region" description="Basic and acidic residues" evidence="8">
    <location>
        <begin position="866"/>
        <end position="875"/>
    </location>
</feature>
<dbReference type="InterPro" id="IPR013758">
    <property type="entry name" value="Topo_IIA_A/C_ab"/>
</dbReference>
<dbReference type="PANTHER" id="PTHR43493">
    <property type="entry name" value="DNA GYRASE/TOPOISOMERASE SUBUNIT A"/>
    <property type="match status" value="1"/>
</dbReference>
<gene>
    <name evidence="10" type="ORF">SAMN05192545_1569</name>
</gene>
<keyword evidence="4 6" id="KW-0238">DNA-binding</keyword>
<evidence type="ECO:0000256" key="1">
    <source>
        <dbReference type="ARBA" id="ARBA00000185"/>
    </source>
</evidence>
<keyword evidence="11" id="KW-1185">Reference proteome</keyword>
<evidence type="ECO:0000256" key="3">
    <source>
        <dbReference type="ARBA" id="ARBA00023029"/>
    </source>
</evidence>
<evidence type="ECO:0000256" key="2">
    <source>
        <dbReference type="ARBA" id="ARBA00008263"/>
    </source>
</evidence>
<keyword evidence="7" id="KW-0175">Coiled coil</keyword>
<evidence type="ECO:0000256" key="7">
    <source>
        <dbReference type="SAM" id="Coils"/>
    </source>
</evidence>
<feature type="coiled-coil region" evidence="7">
    <location>
        <begin position="436"/>
        <end position="463"/>
    </location>
</feature>
<accession>A0ABY0UE90</accession>
<feature type="domain" description="Topo IIA-type catalytic" evidence="9">
    <location>
        <begin position="53"/>
        <end position="496"/>
    </location>
</feature>
<dbReference type="InterPro" id="IPR013757">
    <property type="entry name" value="Topo_IIA_A_a_sf"/>
</dbReference>
<evidence type="ECO:0000256" key="5">
    <source>
        <dbReference type="ARBA" id="ARBA00023235"/>
    </source>
</evidence>
<evidence type="ECO:0000256" key="8">
    <source>
        <dbReference type="SAM" id="MobiDB-lite"/>
    </source>
</evidence>
<dbReference type="InterPro" id="IPR002205">
    <property type="entry name" value="Topo_IIA_dom_A"/>
</dbReference>
<evidence type="ECO:0000313" key="10">
    <source>
        <dbReference type="EMBL" id="SDS53410.1"/>
    </source>
</evidence>
<dbReference type="Gene3D" id="3.30.1360.40">
    <property type="match status" value="1"/>
</dbReference>
<dbReference type="SMART" id="SM00434">
    <property type="entry name" value="TOP4c"/>
    <property type="match status" value="1"/>
</dbReference>
<sequence>MEENDDLNEEINDNLSEENNETTEPAEALTRVTGMYKDWFLDYASYVILERAVPAIEDGFKPVQRRIMHSLKELDDGRYNKVANVVGHTMQYHPHGDASIADAMVQIGQKDLLIDTQGNWGNILTGDRAAASRYIEARLSKFALEVIFSPKITEWQASYDGRKKEPVNLPVKFPLLLAQGAEGIAVGLSTKVLSHNFVELIDASIKHLKGQRFKIFPDFQTAGIIDVTNYNDGLRGGKIRVRAKISQLDKNTLVINEIPYGTNTGSLIDSILKANEKGKIKIKKIEDNTAAEVEILVHLPSGISPDKTIDALYAFTACESSISPLGCIIEDNKPLFIGVTEMLKRSTDSTVDLLKQELEIQLGELEEQWHFASLERIFIENRIYRDIEEEGTWEGVINAIDKGLAPHTKHLKRAVTVEDITRLTEIRIKRISKFDLDKAQQHLESLQERIAEVKNHLANLIEFAIDYFKNLKETYGKDRGRKTEIRVFDDIEATKVVIRNTKLYVNREEGFVGTSLKRDEYVTDCSDIDDIIVITNEGKMMVSKVDSKTFVGKGIIHVAVFKKKDKRTTYNLIYKDGKGGATYIKRFNVTSITRDRIYELGTGKPGTQVLYFSANPNGEAEVITVLLRQVGSIKKLKWDIDFSDVLIKGRASKGNIVTKYSVKRIELKEKGVSTLKPRKIWFDDVVRRLNVDGRGELLGEFKGDDLLLVINQKGVAKTFLPVLTSHFDDDMIVLEKWIPEKPISAIYWEGEKERFYVKRFLIENENKEELFISEHPKSYLELVSTDWRPMIEIEFPKPRGKEAKENESVDIENFISIKGIKALGNQLITEKVKNINSLEPLPYEPVIPEKTEDIEVVDEQAVESGTENKKSKDVDGGSADEPTLFD</sequence>
<evidence type="ECO:0000256" key="6">
    <source>
        <dbReference type="PROSITE-ProRule" id="PRU01384"/>
    </source>
</evidence>
<dbReference type="NCBIfam" id="NF007209">
    <property type="entry name" value="PRK09631.1"/>
    <property type="match status" value="1"/>
</dbReference>
<reference evidence="10 11" key="1">
    <citation type="submission" date="2016-10" db="EMBL/GenBank/DDBJ databases">
        <authorList>
            <person name="Varghese N."/>
            <person name="Submissions S."/>
        </authorList>
    </citation>
    <scope>NUCLEOTIDE SEQUENCE [LARGE SCALE GENOMIC DNA]</scope>
    <source>
        <strain evidence="10 11">MAR_2009_60</strain>
    </source>
</reference>
<comment type="similarity">
    <text evidence="2">Belongs to the type II topoisomerase GyrA/ParC subunit family.</text>
</comment>
<dbReference type="InterPro" id="IPR050220">
    <property type="entry name" value="Type_II_DNA_Topoisomerases"/>
</dbReference>
<keyword evidence="5 6" id="KW-0413">Isomerase</keyword>
<protein>
    <submittedName>
        <fullName evidence="10">Topoisomerase-4 subunit A</fullName>
    </submittedName>
</protein>
<proteinExistence type="inferred from homology"/>
<evidence type="ECO:0000256" key="4">
    <source>
        <dbReference type="ARBA" id="ARBA00023125"/>
    </source>
</evidence>
<evidence type="ECO:0000313" key="11">
    <source>
        <dbReference type="Proteomes" id="UP000199574"/>
    </source>
</evidence>
<keyword evidence="3 6" id="KW-0799">Topoisomerase</keyword>
<dbReference type="PANTHER" id="PTHR43493:SF5">
    <property type="entry name" value="DNA GYRASE SUBUNIT A, CHLOROPLASTIC_MITOCHONDRIAL"/>
    <property type="match status" value="1"/>
</dbReference>
<dbReference type="SUPFAM" id="SSF56719">
    <property type="entry name" value="Type II DNA topoisomerase"/>
    <property type="match status" value="1"/>
</dbReference>
<feature type="active site" description="O-(5'-phospho-DNA)-tyrosine intermediate" evidence="6">
    <location>
        <position position="134"/>
    </location>
</feature>
<dbReference type="Gene3D" id="1.10.268.10">
    <property type="entry name" value="Topoisomerase, domain 3"/>
    <property type="match status" value="1"/>
</dbReference>